<reference evidence="2 3" key="1">
    <citation type="submission" date="2014-05" db="EMBL/GenBank/DDBJ databases">
        <authorList>
            <person name="Daugherty S.C."/>
            <person name="Tallon L.J."/>
            <person name="Sadzewicz L."/>
            <person name="Kilian M."/>
            <person name="Tettelin H."/>
        </authorList>
    </citation>
    <scope>NUCLEOTIDE SEQUENCE [LARGE SCALE GENOMIC DNA]</scope>
    <source>
        <strain evidence="2 3">SK143</strain>
    </source>
</reference>
<gene>
    <name evidence="2" type="ORF">SK143_2019</name>
</gene>
<sequence length="321" mass="37371">MRNILSNKRAFQFVLASLILIPFIIVGTVGFQQLFKEPEKVEYSIEEYHSVKENVYFFGNQRKFVLLNTDSKARPGGGVYLYTTERKVMTSKGGVDLTDRKNRPKSDYWKIRLYDYRTEDLAVKEVDLNKVVADYDASFFPIDFRIFTYRNNPKNVINIEVKDKQGTIKTVVLNIDSGKVEGEYQERSDIYEAGPYYFYTTLDQYAEDKGYVVGRLIESSLPFKEAGKVVDTNINLFEEYPEIEKKITEGDWALIPQEEYVTPEEWFDKVLYWMAPKGEEKLTIYGIDTKGQISDTPLTTYAEYQAWVQKQRSEGNINETN</sequence>
<keyword evidence="1" id="KW-1133">Transmembrane helix</keyword>
<evidence type="ECO:0000256" key="1">
    <source>
        <dbReference type="SAM" id="Phobius"/>
    </source>
</evidence>
<evidence type="ECO:0000313" key="3">
    <source>
        <dbReference type="Proteomes" id="UP000028098"/>
    </source>
</evidence>
<name>A0A081R2C0_STROR</name>
<keyword evidence="1" id="KW-0812">Transmembrane</keyword>
<dbReference type="AlphaFoldDB" id="A0A081R2C0"/>
<accession>A0A081R2C0</accession>
<organism evidence="2 3">
    <name type="scientific">Streptococcus oralis</name>
    <dbReference type="NCBI Taxonomy" id="1303"/>
    <lineage>
        <taxon>Bacteria</taxon>
        <taxon>Bacillati</taxon>
        <taxon>Bacillota</taxon>
        <taxon>Bacilli</taxon>
        <taxon>Lactobacillales</taxon>
        <taxon>Streptococcaceae</taxon>
        <taxon>Streptococcus</taxon>
    </lineage>
</organism>
<comment type="caution">
    <text evidence="2">The sequence shown here is derived from an EMBL/GenBank/DDBJ whole genome shotgun (WGS) entry which is preliminary data.</text>
</comment>
<keyword evidence="1" id="KW-0472">Membrane</keyword>
<proteinExistence type="predicted"/>
<dbReference type="PATRIC" id="fig|1303.44.peg.1928"/>
<protein>
    <submittedName>
        <fullName evidence="2">Uncharacterized protein</fullName>
    </submittedName>
</protein>
<dbReference type="RefSeq" id="WP_235227763.1">
    <property type="nucleotide sequence ID" value="NZ_JPGB01000007.1"/>
</dbReference>
<evidence type="ECO:0000313" key="2">
    <source>
        <dbReference type="EMBL" id="KEQ49343.1"/>
    </source>
</evidence>
<dbReference type="EMBL" id="JPGB01000007">
    <property type="protein sequence ID" value="KEQ49343.1"/>
    <property type="molecule type" value="Genomic_DNA"/>
</dbReference>
<feature type="transmembrane region" description="Helical" evidence="1">
    <location>
        <begin position="12"/>
        <end position="31"/>
    </location>
</feature>
<dbReference type="Proteomes" id="UP000028098">
    <property type="component" value="Unassembled WGS sequence"/>
</dbReference>